<proteinExistence type="inferred from homology"/>
<evidence type="ECO:0000256" key="6">
    <source>
        <dbReference type="ARBA" id="ARBA00023136"/>
    </source>
</evidence>
<protein>
    <submittedName>
        <fullName evidence="10">Glycosyltransferase 87 family protein</fullName>
    </submittedName>
</protein>
<feature type="transmembrane region" description="Helical" evidence="8">
    <location>
        <begin position="361"/>
        <end position="382"/>
    </location>
</feature>
<gene>
    <name evidence="10" type="ORF">ACFO7V_18590</name>
</gene>
<evidence type="ECO:0000256" key="4">
    <source>
        <dbReference type="ARBA" id="ARBA00022692"/>
    </source>
</evidence>
<accession>A0ABV9MQ73</accession>
<dbReference type="InterPro" id="IPR001387">
    <property type="entry name" value="Cro/C1-type_HTH"/>
</dbReference>
<evidence type="ECO:0000256" key="5">
    <source>
        <dbReference type="ARBA" id="ARBA00022989"/>
    </source>
</evidence>
<keyword evidence="4 8" id="KW-0812">Transmembrane</keyword>
<keyword evidence="3" id="KW-0808">Transferase</keyword>
<feature type="transmembrane region" description="Helical" evidence="8">
    <location>
        <begin position="428"/>
        <end position="452"/>
    </location>
</feature>
<evidence type="ECO:0000313" key="10">
    <source>
        <dbReference type="EMBL" id="MFC4718127.1"/>
    </source>
</evidence>
<keyword evidence="6 8" id="KW-0472">Membrane</keyword>
<sequence length="470" mass="50180">NISLDQAAQRTGVPVKDLHKLCIGDATGIRLSTLAVLCSKLDCNPDDVLQVEPKDPPASKLRGGIFRRAWDYQSRWMSIAAVFFSALISVCFLVGLVSQVNPVDFYVYHFGAGLAAAGENIYAGNIHGNDMPAEGLPFTYTPFAALAFLPLNVLTADTAYLLWSIASAMTMGLVMRSLLPSKHRNQPVLVGIVGFLASCSIVMASHIIFGQINVFLMALVLIDVGRNSENRILRFIPRGVLVGVAAAVKLTPALFIVYFVVTGQKRAALNSSMAALTATVVAAFAYPTMSIDFATRVLWNLSDRVSLDGLFATSGNNSIQGAFAALGDWTAVPAQATTLIIAVLGLYAATSIFRRGGNIQAAIVVGLTACMVSPVSWMHHWVYLLPGLLVLWDHGGTKVRNFCLASGLILVATGPNLGDVLFSLNAPALFPLAMVLRESLLLIGVCIVALLVQQAHTRVTGPILNESVSR</sequence>
<evidence type="ECO:0000256" key="8">
    <source>
        <dbReference type="SAM" id="Phobius"/>
    </source>
</evidence>
<evidence type="ECO:0000256" key="3">
    <source>
        <dbReference type="ARBA" id="ARBA00022679"/>
    </source>
</evidence>
<evidence type="ECO:0000256" key="2">
    <source>
        <dbReference type="ARBA" id="ARBA00022475"/>
    </source>
</evidence>
<feature type="domain" description="HTH cro/C1-type" evidence="9">
    <location>
        <begin position="2"/>
        <end position="54"/>
    </location>
</feature>
<feature type="transmembrane region" description="Helical" evidence="8">
    <location>
        <begin position="273"/>
        <end position="291"/>
    </location>
</feature>
<dbReference type="SUPFAM" id="SSF47413">
    <property type="entry name" value="lambda repressor-like DNA-binding domains"/>
    <property type="match status" value="1"/>
</dbReference>
<dbReference type="Pfam" id="PF13443">
    <property type="entry name" value="HTH_26"/>
    <property type="match status" value="1"/>
</dbReference>
<keyword evidence="5 8" id="KW-1133">Transmembrane helix</keyword>
<keyword evidence="2" id="KW-1003">Cell membrane</keyword>
<reference evidence="11" key="1">
    <citation type="journal article" date="2019" name="Int. J. Syst. Evol. Microbiol.">
        <title>The Global Catalogue of Microorganisms (GCM) 10K type strain sequencing project: providing services to taxonomists for standard genome sequencing and annotation.</title>
        <authorList>
            <consortium name="The Broad Institute Genomics Platform"/>
            <consortium name="The Broad Institute Genome Sequencing Center for Infectious Disease"/>
            <person name="Wu L."/>
            <person name="Ma J."/>
        </authorList>
    </citation>
    <scope>NUCLEOTIDE SEQUENCE [LARGE SCALE GENOMIC DNA]</scope>
    <source>
        <strain evidence="11">CGMCC 1.12849</strain>
    </source>
</reference>
<evidence type="ECO:0000256" key="7">
    <source>
        <dbReference type="ARBA" id="ARBA00024033"/>
    </source>
</evidence>
<evidence type="ECO:0000259" key="9">
    <source>
        <dbReference type="Pfam" id="PF13443"/>
    </source>
</evidence>
<dbReference type="Pfam" id="PF09594">
    <property type="entry name" value="GT87"/>
    <property type="match status" value="1"/>
</dbReference>
<dbReference type="Proteomes" id="UP001595884">
    <property type="component" value="Unassembled WGS sequence"/>
</dbReference>
<organism evidence="10 11">
    <name type="scientific">Glutamicibacter bergerei</name>
    <dbReference type="NCBI Taxonomy" id="256702"/>
    <lineage>
        <taxon>Bacteria</taxon>
        <taxon>Bacillati</taxon>
        <taxon>Actinomycetota</taxon>
        <taxon>Actinomycetes</taxon>
        <taxon>Micrococcales</taxon>
        <taxon>Micrococcaceae</taxon>
        <taxon>Glutamicibacter</taxon>
    </lineage>
</organism>
<comment type="caution">
    <text evidence="10">The sequence shown here is derived from an EMBL/GenBank/DDBJ whole genome shotgun (WGS) entry which is preliminary data.</text>
</comment>
<evidence type="ECO:0000256" key="1">
    <source>
        <dbReference type="ARBA" id="ARBA00004651"/>
    </source>
</evidence>
<dbReference type="RefSeq" id="WP_382412664.1">
    <property type="nucleotide sequence ID" value="NZ_JBHSHE010000110.1"/>
</dbReference>
<comment type="subcellular location">
    <subcellularLocation>
        <location evidence="1">Cell membrane</location>
        <topology evidence="1">Multi-pass membrane protein</topology>
    </subcellularLocation>
</comment>
<comment type="similarity">
    <text evidence="7">Belongs to the glycosyltransferase 87 family.</text>
</comment>
<dbReference type="InterPro" id="IPR010982">
    <property type="entry name" value="Lambda_DNA-bd_dom_sf"/>
</dbReference>
<keyword evidence="11" id="KW-1185">Reference proteome</keyword>
<feature type="non-terminal residue" evidence="10">
    <location>
        <position position="1"/>
    </location>
</feature>
<feature type="transmembrane region" description="Helical" evidence="8">
    <location>
        <begin position="76"/>
        <end position="99"/>
    </location>
</feature>
<dbReference type="EMBL" id="JBHSHE010000110">
    <property type="protein sequence ID" value="MFC4718127.1"/>
    <property type="molecule type" value="Genomic_DNA"/>
</dbReference>
<name>A0ABV9MQ73_9MICC</name>
<feature type="transmembrane region" description="Helical" evidence="8">
    <location>
        <begin position="331"/>
        <end position="349"/>
    </location>
</feature>
<dbReference type="InterPro" id="IPR018584">
    <property type="entry name" value="GT87"/>
</dbReference>
<feature type="transmembrane region" description="Helical" evidence="8">
    <location>
        <begin position="188"/>
        <end position="221"/>
    </location>
</feature>
<feature type="transmembrane region" description="Helical" evidence="8">
    <location>
        <begin position="241"/>
        <end position="261"/>
    </location>
</feature>
<evidence type="ECO:0000313" key="11">
    <source>
        <dbReference type="Proteomes" id="UP001595884"/>
    </source>
</evidence>